<name>A0A3D8MB45_9ALTE</name>
<organism evidence="1 2">
    <name type="scientific">Alteromonas aestuariivivens</name>
    <dbReference type="NCBI Taxonomy" id="1938339"/>
    <lineage>
        <taxon>Bacteria</taxon>
        <taxon>Pseudomonadati</taxon>
        <taxon>Pseudomonadota</taxon>
        <taxon>Gammaproteobacteria</taxon>
        <taxon>Alteromonadales</taxon>
        <taxon>Alteromonadaceae</taxon>
        <taxon>Alteromonas/Salinimonas group</taxon>
        <taxon>Alteromonas</taxon>
    </lineage>
</organism>
<reference evidence="2" key="1">
    <citation type="submission" date="2018-08" db="EMBL/GenBank/DDBJ databases">
        <authorList>
            <person name="Zhang J."/>
            <person name="Du Z.-J."/>
        </authorList>
    </citation>
    <scope>NUCLEOTIDE SEQUENCE [LARGE SCALE GENOMIC DNA]</scope>
    <source>
        <strain evidence="2">KCTC 52655</strain>
    </source>
</reference>
<dbReference type="InterPro" id="IPR028978">
    <property type="entry name" value="Chorismate_lyase_/UTRA_dom_sf"/>
</dbReference>
<dbReference type="InterPro" id="IPR002800">
    <property type="entry name" value="Rv2949c-like"/>
</dbReference>
<comment type="caution">
    <text evidence="1">The sequence shown here is derived from an EMBL/GenBank/DDBJ whole genome shotgun (WGS) entry which is preliminary data.</text>
</comment>
<dbReference type="Gene3D" id="3.40.1410.10">
    <property type="entry name" value="Chorismate lyase-like"/>
    <property type="match status" value="1"/>
</dbReference>
<dbReference type="Proteomes" id="UP000256561">
    <property type="component" value="Unassembled WGS sequence"/>
</dbReference>
<proteinExistence type="predicted"/>
<dbReference type="EMBL" id="QRHA01000003">
    <property type="protein sequence ID" value="RDV27604.1"/>
    <property type="molecule type" value="Genomic_DNA"/>
</dbReference>
<evidence type="ECO:0000313" key="2">
    <source>
        <dbReference type="Proteomes" id="UP000256561"/>
    </source>
</evidence>
<dbReference type="SUPFAM" id="SSF64288">
    <property type="entry name" value="Chorismate lyase-like"/>
    <property type="match status" value="1"/>
</dbReference>
<sequence>MEPYYCKTENEQTLFRKDGFVKGWSIPQRGMEKQLPMEEVPPFLRTLLVTDGTVTKSLEAYFWEPVTVVPIDQGLRKAEYDVPWLKVSSGEDVLTREVKLQGANSHSVYATAFSIIRPKIIPAFFRQRLLRGEIGIGMLIRDSGMESYREVLEIGLERFPSFHYDENSNRIEKIKVLFRTYRIVLGGEAAILITERFPKALFE</sequence>
<dbReference type="OrthoDB" id="6297849at2"/>
<keyword evidence="2" id="KW-1185">Reference proteome</keyword>
<dbReference type="Pfam" id="PF01947">
    <property type="entry name" value="Rv2949c-like"/>
    <property type="match status" value="1"/>
</dbReference>
<evidence type="ECO:0000313" key="1">
    <source>
        <dbReference type="EMBL" id="RDV27604.1"/>
    </source>
</evidence>
<protein>
    <submittedName>
        <fullName evidence="1">DUF98 domain-containing protein</fullName>
    </submittedName>
</protein>
<accession>A0A3D8MB45</accession>
<dbReference type="AlphaFoldDB" id="A0A3D8MB45"/>
<gene>
    <name evidence="1" type="ORF">DXV75_05585</name>
</gene>